<gene>
    <name evidence="1" type="ORF">B0J12DRAFT_739159</name>
</gene>
<keyword evidence="2" id="KW-1185">Reference proteome</keyword>
<dbReference type="Proteomes" id="UP000774617">
    <property type="component" value="Unassembled WGS sequence"/>
</dbReference>
<evidence type="ECO:0000313" key="1">
    <source>
        <dbReference type="EMBL" id="KAH7054657.1"/>
    </source>
</evidence>
<sequence>MVASVHSYFYWAANLGHVPGHTAWVMSPVSPWVRWALGFEWGQPPCKQLAEFMVEQIAARRGRRGRRDERGEPASLGEIVVEGGNIIGAGADTTSIGMRTMLGQLLLHDDAYARVQREMDVAYVEHGFSDEPSRGMSFAVAEELPFLRCG</sequence>
<name>A0ABQ8GG88_9PEZI</name>
<evidence type="ECO:0000313" key="2">
    <source>
        <dbReference type="Proteomes" id="UP000774617"/>
    </source>
</evidence>
<evidence type="ECO:0008006" key="3">
    <source>
        <dbReference type="Google" id="ProtNLM"/>
    </source>
</evidence>
<proteinExistence type="predicted"/>
<dbReference type="SUPFAM" id="SSF48264">
    <property type="entry name" value="Cytochrome P450"/>
    <property type="match status" value="1"/>
</dbReference>
<protein>
    <recommendedName>
        <fullName evidence="3">Cytochrome P450</fullName>
    </recommendedName>
</protein>
<dbReference type="Pfam" id="PF00067">
    <property type="entry name" value="p450"/>
    <property type="match status" value="1"/>
</dbReference>
<accession>A0ABQ8GG88</accession>
<dbReference type="InterPro" id="IPR036396">
    <property type="entry name" value="Cyt_P450_sf"/>
</dbReference>
<dbReference type="InterPro" id="IPR001128">
    <property type="entry name" value="Cyt_P450"/>
</dbReference>
<dbReference type="EMBL" id="JAGTJR010000009">
    <property type="protein sequence ID" value="KAH7054657.1"/>
    <property type="molecule type" value="Genomic_DNA"/>
</dbReference>
<comment type="caution">
    <text evidence="1">The sequence shown here is derived from an EMBL/GenBank/DDBJ whole genome shotgun (WGS) entry which is preliminary data.</text>
</comment>
<dbReference type="Gene3D" id="1.10.630.10">
    <property type="entry name" value="Cytochrome P450"/>
    <property type="match status" value="1"/>
</dbReference>
<organism evidence="1 2">
    <name type="scientific">Macrophomina phaseolina</name>
    <dbReference type="NCBI Taxonomy" id="35725"/>
    <lineage>
        <taxon>Eukaryota</taxon>
        <taxon>Fungi</taxon>
        <taxon>Dikarya</taxon>
        <taxon>Ascomycota</taxon>
        <taxon>Pezizomycotina</taxon>
        <taxon>Dothideomycetes</taxon>
        <taxon>Dothideomycetes incertae sedis</taxon>
        <taxon>Botryosphaeriales</taxon>
        <taxon>Botryosphaeriaceae</taxon>
        <taxon>Macrophomina</taxon>
    </lineage>
</organism>
<reference evidence="1 2" key="1">
    <citation type="journal article" date="2021" name="Nat. Commun.">
        <title>Genetic determinants of endophytism in the Arabidopsis root mycobiome.</title>
        <authorList>
            <person name="Mesny F."/>
            <person name="Miyauchi S."/>
            <person name="Thiergart T."/>
            <person name="Pickel B."/>
            <person name="Atanasova L."/>
            <person name="Karlsson M."/>
            <person name="Huettel B."/>
            <person name="Barry K.W."/>
            <person name="Haridas S."/>
            <person name="Chen C."/>
            <person name="Bauer D."/>
            <person name="Andreopoulos W."/>
            <person name="Pangilinan J."/>
            <person name="LaButti K."/>
            <person name="Riley R."/>
            <person name="Lipzen A."/>
            <person name="Clum A."/>
            <person name="Drula E."/>
            <person name="Henrissat B."/>
            <person name="Kohler A."/>
            <person name="Grigoriev I.V."/>
            <person name="Martin F.M."/>
            <person name="Hacquard S."/>
        </authorList>
    </citation>
    <scope>NUCLEOTIDE SEQUENCE [LARGE SCALE GENOMIC DNA]</scope>
    <source>
        <strain evidence="1 2">MPI-SDFR-AT-0080</strain>
    </source>
</reference>